<reference evidence="1" key="1">
    <citation type="journal article" date="2023" name="G3 (Bethesda)">
        <title>A reference genome for the long-term kleptoplast-retaining sea slug Elysia crispata morphotype clarki.</title>
        <authorList>
            <person name="Eastman K.E."/>
            <person name="Pendleton A.L."/>
            <person name="Shaikh M.A."/>
            <person name="Suttiyut T."/>
            <person name="Ogas R."/>
            <person name="Tomko P."/>
            <person name="Gavelis G."/>
            <person name="Widhalm J.R."/>
            <person name="Wisecaver J.H."/>
        </authorList>
    </citation>
    <scope>NUCLEOTIDE SEQUENCE</scope>
    <source>
        <strain evidence="1">ECLA1</strain>
    </source>
</reference>
<protein>
    <submittedName>
        <fullName evidence="1">Uncharacterized protein</fullName>
    </submittedName>
</protein>
<sequence>MARSDSLSNSTALAHVNRWRQRLRKYGKDNQIQLSGLNRGIGTAAILFSRQQTQTDSKKRGTRMILATDLRHKQAGTHGELLTNLHWFYLLTSAPDQIVRLLASSLRILLIFSVNGRN</sequence>
<name>A0AAE0ZYW5_9GAST</name>
<proteinExistence type="predicted"/>
<dbReference type="Proteomes" id="UP001283361">
    <property type="component" value="Unassembled WGS sequence"/>
</dbReference>
<comment type="caution">
    <text evidence="1">The sequence shown here is derived from an EMBL/GenBank/DDBJ whole genome shotgun (WGS) entry which is preliminary data.</text>
</comment>
<dbReference type="EMBL" id="JAWDGP010003058">
    <property type="protein sequence ID" value="KAK3777817.1"/>
    <property type="molecule type" value="Genomic_DNA"/>
</dbReference>
<dbReference type="AlphaFoldDB" id="A0AAE0ZYW5"/>
<evidence type="ECO:0000313" key="1">
    <source>
        <dbReference type="EMBL" id="KAK3777817.1"/>
    </source>
</evidence>
<keyword evidence="2" id="KW-1185">Reference proteome</keyword>
<organism evidence="1 2">
    <name type="scientific">Elysia crispata</name>
    <name type="common">lettuce slug</name>
    <dbReference type="NCBI Taxonomy" id="231223"/>
    <lineage>
        <taxon>Eukaryota</taxon>
        <taxon>Metazoa</taxon>
        <taxon>Spiralia</taxon>
        <taxon>Lophotrochozoa</taxon>
        <taxon>Mollusca</taxon>
        <taxon>Gastropoda</taxon>
        <taxon>Heterobranchia</taxon>
        <taxon>Euthyneura</taxon>
        <taxon>Panpulmonata</taxon>
        <taxon>Sacoglossa</taxon>
        <taxon>Placobranchoidea</taxon>
        <taxon>Plakobranchidae</taxon>
        <taxon>Elysia</taxon>
    </lineage>
</organism>
<accession>A0AAE0ZYW5</accession>
<evidence type="ECO:0000313" key="2">
    <source>
        <dbReference type="Proteomes" id="UP001283361"/>
    </source>
</evidence>
<gene>
    <name evidence="1" type="ORF">RRG08_038066</name>
</gene>